<dbReference type="KEGG" id="ccin:107273939"/>
<dbReference type="GO" id="GO:0008650">
    <property type="term" value="F:rRNA (uridine-2'-O-)-methyltransferase activity"/>
    <property type="evidence" value="ECO:0007669"/>
    <property type="project" value="TreeGrafter"/>
</dbReference>
<sequence length="247" mass="27560">MSNFWKSLMTVRCIHTCRTSLRETPNNLKGKSVSSQKWLVRQLKDPYVELAKQEKYRCRSAFKLLEINDRFNILIPGLVVVDCGAAPGSWTQVAVKHTNADGSISNKPKGIVFAIDRLPIYPIDGATVVGNMDFTTQLAQDTLRNLLNGKQVDLVMSDMAPNASGVKHMDHDNIIRLAYLALKFALHISKVNATFLAKLWDGGQSTQFEQDVGKFYKNIKIVRPAATRDDSSEKFVLAKGFKGLKTS</sequence>
<dbReference type="GO" id="GO:0005759">
    <property type="term" value="C:mitochondrial matrix"/>
    <property type="evidence" value="ECO:0007669"/>
    <property type="project" value="UniProtKB-ARBA"/>
</dbReference>
<comment type="subcellular location">
    <subcellularLocation>
        <location evidence="1">Mitochondrion</location>
    </subcellularLocation>
</comment>
<dbReference type="GO" id="GO:1902775">
    <property type="term" value="P:mitochondrial large ribosomal subunit assembly"/>
    <property type="evidence" value="ECO:0007669"/>
    <property type="project" value="UniProtKB-ARBA"/>
</dbReference>
<dbReference type="PANTHER" id="PTHR10920">
    <property type="entry name" value="RIBOSOMAL RNA METHYLTRANSFERASE"/>
    <property type="match status" value="1"/>
</dbReference>
<comment type="similarity">
    <text evidence="2">Belongs to the class I-like SAM-binding methyltransferase superfamily. RNA methyltransferase RlmE family.</text>
</comment>
<dbReference type="SUPFAM" id="SSF53335">
    <property type="entry name" value="S-adenosyl-L-methionine-dependent methyltransferases"/>
    <property type="match status" value="1"/>
</dbReference>
<evidence type="ECO:0000256" key="7">
    <source>
        <dbReference type="ARBA" id="ARBA00022946"/>
    </source>
</evidence>
<dbReference type="InterPro" id="IPR050082">
    <property type="entry name" value="RNA_methyltr_RlmE"/>
</dbReference>
<keyword evidence="12" id="KW-1185">Reference proteome</keyword>
<evidence type="ECO:0000256" key="8">
    <source>
        <dbReference type="ARBA" id="ARBA00023128"/>
    </source>
</evidence>
<keyword evidence="4 13" id="KW-0489">Methyltransferase</keyword>
<keyword evidence="7" id="KW-0809">Transit peptide</keyword>
<keyword evidence="5" id="KW-0808">Transferase</keyword>
<name>A0AAJ7CEC4_CEPCN</name>
<evidence type="ECO:0000256" key="6">
    <source>
        <dbReference type="ARBA" id="ARBA00022691"/>
    </source>
</evidence>
<dbReference type="Proteomes" id="UP000694920">
    <property type="component" value="Unplaced"/>
</dbReference>
<dbReference type="CTD" id="29960"/>
<evidence type="ECO:0000256" key="4">
    <source>
        <dbReference type="ARBA" id="ARBA00022603"/>
    </source>
</evidence>
<keyword evidence="3" id="KW-0698">rRNA processing</keyword>
<evidence type="ECO:0000256" key="2">
    <source>
        <dbReference type="ARBA" id="ARBA00009258"/>
    </source>
</evidence>
<dbReference type="PIRSF" id="PIRSF005461">
    <property type="entry name" value="23S_rRNA_mtase"/>
    <property type="match status" value="1"/>
</dbReference>
<keyword evidence="8" id="KW-0496">Mitochondrion</keyword>
<dbReference type="InterPro" id="IPR002877">
    <property type="entry name" value="RNA_MeTrfase_FtsJ_dom"/>
</dbReference>
<organism evidence="12 13">
    <name type="scientific">Cephus cinctus</name>
    <name type="common">Wheat stem sawfly</name>
    <dbReference type="NCBI Taxonomy" id="211228"/>
    <lineage>
        <taxon>Eukaryota</taxon>
        <taxon>Metazoa</taxon>
        <taxon>Ecdysozoa</taxon>
        <taxon>Arthropoda</taxon>
        <taxon>Hexapoda</taxon>
        <taxon>Insecta</taxon>
        <taxon>Pterygota</taxon>
        <taxon>Neoptera</taxon>
        <taxon>Endopterygota</taxon>
        <taxon>Hymenoptera</taxon>
        <taxon>Cephoidea</taxon>
        <taxon>Cephidae</taxon>
        <taxon>Cephus</taxon>
    </lineage>
</organism>
<dbReference type="InterPro" id="IPR015507">
    <property type="entry name" value="rRNA-MeTfrase_E"/>
</dbReference>
<feature type="domain" description="Ribosomal RNA methyltransferase FtsJ" evidence="11">
    <location>
        <begin position="56"/>
        <end position="241"/>
    </location>
</feature>
<dbReference type="Gene3D" id="3.40.50.150">
    <property type="entry name" value="Vaccinia Virus protein VP39"/>
    <property type="match status" value="1"/>
</dbReference>
<reference evidence="13" key="1">
    <citation type="submission" date="2025-08" db="UniProtKB">
        <authorList>
            <consortium name="RefSeq"/>
        </authorList>
    </citation>
    <scope>IDENTIFICATION</scope>
</reference>
<dbReference type="HAMAP" id="MF_01547">
    <property type="entry name" value="RNA_methyltr_E"/>
    <property type="match status" value="1"/>
</dbReference>
<dbReference type="PANTHER" id="PTHR10920:SF18">
    <property type="entry name" value="RRNA METHYLTRANSFERASE 2, MITOCHONDRIAL"/>
    <property type="match status" value="1"/>
</dbReference>
<keyword evidence="6 10" id="KW-0949">S-adenosyl-L-methionine</keyword>
<protein>
    <recommendedName>
        <fullName evidence="9">rRNA methyltransferase 2, mitochondrial</fullName>
    </recommendedName>
</protein>
<dbReference type="RefSeq" id="XP_015608093.1">
    <property type="nucleotide sequence ID" value="XM_015752607.2"/>
</dbReference>
<feature type="active site" description="Proton acceptor" evidence="10">
    <location>
        <position position="198"/>
    </location>
</feature>
<evidence type="ECO:0000256" key="3">
    <source>
        <dbReference type="ARBA" id="ARBA00022552"/>
    </source>
</evidence>
<accession>A0AAJ7CEC4</accession>
<evidence type="ECO:0000256" key="10">
    <source>
        <dbReference type="PIRSR" id="PIRSR005461-1"/>
    </source>
</evidence>
<dbReference type="GeneID" id="107273939"/>
<dbReference type="InterPro" id="IPR029063">
    <property type="entry name" value="SAM-dependent_MTases_sf"/>
</dbReference>
<dbReference type="Pfam" id="PF01728">
    <property type="entry name" value="FtsJ"/>
    <property type="match status" value="1"/>
</dbReference>
<proteinExistence type="inferred from homology"/>
<dbReference type="AlphaFoldDB" id="A0AAJ7CEC4"/>
<gene>
    <name evidence="13" type="primary">LOC107273939</name>
</gene>
<evidence type="ECO:0000256" key="5">
    <source>
        <dbReference type="ARBA" id="ARBA00022679"/>
    </source>
</evidence>
<evidence type="ECO:0000313" key="12">
    <source>
        <dbReference type="Proteomes" id="UP000694920"/>
    </source>
</evidence>
<evidence type="ECO:0000313" key="13">
    <source>
        <dbReference type="RefSeq" id="XP_015608093.1"/>
    </source>
</evidence>
<evidence type="ECO:0000259" key="11">
    <source>
        <dbReference type="Pfam" id="PF01728"/>
    </source>
</evidence>
<evidence type="ECO:0000256" key="9">
    <source>
        <dbReference type="ARBA" id="ARBA00041184"/>
    </source>
</evidence>
<dbReference type="FunFam" id="3.40.50.150:FF:000129">
    <property type="entry name" value="Mitochondrial rRNA methyltransferase 2"/>
    <property type="match status" value="1"/>
</dbReference>
<evidence type="ECO:0000256" key="1">
    <source>
        <dbReference type="ARBA" id="ARBA00004173"/>
    </source>
</evidence>